<dbReference type="AlphaFoldDB" id="A0A226DJK4"/>
<protein>
    <submittedName>
        <fullName evidence="2">Zinc finger Y-chromosomal protein 2</fullName>
    </submittedName>
</protein>
<dbReference type="Proteomes" id="UP000198287">
    <property type="component" value="Unassembled WGS sequence"/>
</dbReference>
<dbReference type="EMBL" id="LNIX01000019">
    <property type="protein sequence ID" value="OXA44366.1"/>
    <property type="molecule type" value="Genomic_DNA"/>
</dbReference>
<evidence type="ECO:0000256" key="1">
    <source>
        <dbReference type="SAM" id="MobiDB-lite"/>
    </source>
</evidence>
<accession>A0A226DJK4</accession>
<comment type="caution">
    <text evidence="2">The sequence shown here is derived from an EMBL/GenBank/DDBJ whole genome shotgun (WGS) entry which is preliminary data.</text>
</comment>
<proteinExistence type="predicted"/>
<keyword evidence="3" id="KW-1185">Reference proteome</keyword>
<organism evidence="2 3">
    <name type="scientific">Folsomia candida</name>
    <name type="common">Springtail</name>
    <dbReference type="NCBI Taxonomy" id="158441"/>
    <lineage>
        <taxon>Eukaryota</taxon>
        <taxon>Metazoa</taxon>
        <taxon>Ecdysozoa</taxon>
        <taxon>Arthropoda</taxon>
        <taxon>Hexapoda</taxon>
        <taxon>Collembola</taxon>
        <taxon>Entomobryomorpha</taxon>
        <taxon>Isotomoidea</taxon>
        <taxon>Isotomidae</taxon>
        <taxon>Proisotominae</taxon>
        <taxon>Folsomia</taxon>
    </lineage>
</organism>
<evidence type="ECO:0000313" key="3">
    <source>
        <dbReference type="Proteomes" id="UP000198287"/>
    </source>
</evidence>
<evidence type="ECO:0000313" key="2">
    <source>
        <dbReference type="EMBL" id="OXA44366.1"/>
    </source>
</evidence>
<sequence>MDEVWHLHKEMISVIRQINEIVKKVTDSMGGGEDGTSDRGHPSSVQMASIVDVSSSLEHFKKLKVHQVGDDGLNSEKNVASSGDISASSLNTEKHEVQTAGNTEPVRQSRRLRSENKTPQRFSHDVYQQRPKSAKRPQTKSPPLGCLTNKKFKIVGQIKKPPRPCTRCNEMFRSQAFLQRHIRSNICEIRKKYRKNTYKPKNQDSTGFTITAKDFPHKCPNSFCQQSFMQEEHLAEHYVQCEKRVCLICYESVARVEFEGHVASCKKSAK</sequence>
<feature type="compositionally biased region" description="Polar residues" evidence="1">
    <location>
        <begin position="75"/>
        <end position="91"/>
    </location>
</feature>
<reference evidence="2 3" key="1">
    <citation type="submission" date="2015-12" db="EMBL/GenBank/DDBJ databases">
        <title>The genome of Folsomia candida.</title>
        <authorList>
            <person name="Faddeeva A."/>
            <person name="Derks M.F."/>
            <person name="Anvar Y."/>
            <person name="Smit S."/>
            <person name="Van Straalen N."/>
            <person name="Roelofs D."/>
        </authorList>
    </citation>
    <scope>NUCLEOTIDE SEQUENCE [LARGE SCALE GENOMIC DNA]</scope>
    <source>
        <strain evidence="2 3">VU population</strain>
        <tissue evidence="2">Whole body</tissue>
    </source>
</reference>
<gene>
    <name evidence="2" type="ORF">Fcan01_20993</name>
</gene>
<feature type="compositionally biased region" description="Basic and acidic residues" evidence="1">
    <location>
        <begin position="112"/>
        <end position="124"/>
    </location>
</feature>
<name>A0A226DJK4_FOLCA</name>
<feature type="region of interest" description="Disordered" evidence="1">
    <location>
        <begin position="71"/>
        <end position="146"/>
    </location>
</feature>